<comment type="caution">
    <text evidence="1">The sequence shown here is derived from an EMBL/GenBank/DDBJ whole genome shotgun (WGS) entry which is preliminary data.</text>
</comment>
<dbReference type="EMBL" id="QTSX02006452">
    <property type="protein sequence ID" value="KAJ9054322.1"/>
    <property type="molecule type" value="Genomic_DNA"/>
</dbReference>
<sequence length="255" mass="27797">MMMSFFVRAVLTLVSAAAGSQIVGGAEVMPPFKYGFMASLLKYGDHFCGGTHLASGTIVTAAHCTYDKDKYFEILLHRHDFNKAEADEGALRFPVKSRLVHPNFVAETYQNDIAIWRFDGGPNPPKVLLDDGSLSNSVGTKLTVAGWGYTKPGGEKSHRLMETHVPVYNPSQCVADQLKRKDKVFLDVQFCAGFPEGGHDACQSDSGGPIFSLQGHVPVLVGVVSWGNECAEKHLPGVYTKVSAFLPWLKSQISF</sequence>
<keyword evidence="2" id="KW-1185">Reference proteome</keyword>
<name>A0ACC2RW47_9FUNG</name>
<organism evidence="1 2">
    <name type="scientific">Entomophthora muscae</name>
    <dbReference type="NCBI Taxonomy" id="34485"/>
    <lineage>
        <taxon>Eukaryota</taxon>
        <taxon>Fungi</taxon>
        <taxon>Fungi incertae sedis</taxon>
        <taxon>Zoopagomycota</taxon>
        <taxon>Entomophthoromycotina</taxon>
        <taxon>Entomophthoromycetes</taxon>
        <taxon>Entomophthorales</taxon>
        <taxon>Entomophthoraceae</taxon>
        <taxon>Entomophthora</taxon>
    </lineage>
</organism>
<gene>
    <name evidence="1" type="ORF">DSO57_1015708</name>
</gene>
<evidence type="ECO:0000313" key="1">
    <source>
        <dbReference type="EMBL" id="KAJ9054322.1"/>
    </source>
</evidence>
<accession>A0ACC2RW47</accession>
<protein>
    <submittedName>
        <fullName evidence="1">Uncharacterized protein</fullName>
    </submittedName>
</protein>
<proteinExistence type="predicted"/>
<dbReference type="Proteomes" id="UP001165960">
    <property type="component" value="Unassembled WGS sequence"/>
</dbReference>
<reference evidence="1" key="1">
    <citation type="submission" date="2022-04" db="EMBL/GenBank/DDBJ databases">
        <title>Genome of the entomopathogenic fungus Entomophthora muscae.</title>
        <authorList>
            <person name="Elya C."/>
            <person name="Lovett B.R."/>
            <person name="Lee E."/>
            <person name="Macias A.M."/>
            <person name="Hajek A.E."/>
            <person name="De Bivort B.L."/>
            <person name="Kasson M.T."/>
            <person name="De Fine Licht H.H."/>
            <person name="Stajich J.E."/>
        </authorList>
    </citation>
    <scope>NUCLEOTIDE SEQUENCE</scope>
    <source>
        <strain evidence="1">Berkeley</strain>
    </source>
</reference>
<evidence type="ECO:0000313" key="2">
    <source>
        <dbReference type="Proteomes" id="UP001165960"/>
    </source>
</evidence>